<proteinExistence type="predicted"/>
<sequence length="642" mass="72902">MDDEAFKRKLASSYDITAELGPLDGCVAALLPDGLFVTTPNQPIIPQPPIGERTVFRRVDGRFGDDDNTQWPQPYLFEAPHFACIPRRINEAPYDIIWYTPEQTHFTPSRHNPSIGRLDTSHRETLRAVVFELRDRAHAYTKRDPKLDLIRSLRQSLSYGISRVENVPTCFGVMVWAVRAVQRCWLELRGALDYMEIFKPRMDGVLEPYDAHAIPAQTIGAFIYIHEVARSFFTAGLPYWFIEDRNRLADQNVRMTVAVTSPHSCIAMDQWIPTSPTIWTGPASSFLKVRAIHRDEGKYLSYPNPFNTSPVMSTSTSNPSTAESTPSSSAVYLPQAGGSRFQPRSASSPQLQRTRSDPNSNKPYSRSTALKDDFTINHDAFKPVKHEMLPKAIPAWERACTNVKAEKSLLVHASLRHRDDARTMFPDPKLFINISSDRLARFLTIWEAVREACVYRAVSSTSQASPLSNQEWRDLLSSARNPRTETIARLFSDSLAEFRVDFDSLRGILAKPLPGNNIIQRTMWELYEYNFRYGHETRLQNALNPDTDDPLGLFTFDYTYASTGLAHPIVQTRALVLFSLRLLIQDWAGADDRAIILEDDGRDFSGAYLKELEDTLAAYYCQMFFNNFGRAPSIPHFLPVDS</sequence>
<evidence type="ECO:0000313" key="1">
    <source>
        <dbReference type="EMBL" id="TFK59424.1"/>
    </source>
</evidence>
<dbReference type="EMBL" id="ML208982">
    <property type="protein sequence ID" value="TFK59424.1"/>
    <property type="molecule type" value="Genomic_DNA"/>
</dbReference>
<accession>A0ACD3A1B4</accession>
<keyword evidence="2" id="KW-1185">Reference proteome</keyword>
<dbReference type="Proteomes" id="UP000308600">
    <property type="component" value="Unassembled WGS sequence"/>
</dbReference>
<reference evidence="1 2" key="1">
    <citation type="journal article" date="2019" name="Nat. Ecol. Evol.">
        <title>Megaphylogeny resolves global patterns of mushroom evolution.</title>
        <authorList>
            <person name="Varga T."/>
            <person name="Krizsan K."/>
            <person name="Foldi C."/>
            <person name="Dima B."/>
            <person name="Sanchez-Garcia M."/>
            <person name="Sanchez-Ramirez S."/>
            <person name="Szollosi G.J."/>
            <person name="Szarkandi J.G."/>
            <person name="Papp V."/>
            <person name="Albert L."/>
            <person name="Andreopoulos W."/>
            <person name="Angelini C."/>
            <person name="Antonin V."/>
            <person name="Barry K.W."/>
            <person name="Bougher N.L."/>
            <person name="Buchanan P."/>
            <person name="Buyck B."/>
            <person name="Bense V."/>
            <person name="Catcheside P."/>
            <person name="Chovatia M."/>
            <person name="Cooper J."/>
            <person name="Damon W."/>
            <person name="Desjardin D."/>
            <person name="Finy P."/>
            <person name="Geml J."/>
            <person name="Haridas S."/>
            <person name="Hughes K."/>
            <person name="Justo A."/>
            <person name="Karasinski D."/>
            <person name="Kautmanova I."/>
            <person name="Kiss B."/>
            <person name="Kocsube S."/>
            <person name="Kotiranta H."/>
            <person name="LaButti K.M."/>
            <person name="Lechner B.E."/>
            <person name="Liimatainen K."/>
            <person name="Lipzen A."/>
            <person name="Lukacs Z."/>
            <person name="Mihaltcheva S."/>
            <person name="Morgado L.N."/>
            <person name="Niskanen T."/>
            <person name="Noordeloos M.E."/>
            <person name="Ohm R.A."/>
            <person name="Ortiz-Santana B."/>
            <person name="Ovrebo C."/>
            <person name="Racz N."/>
            <person name="Riley R."/>
            <person name="Savchenko A."/>
            <person name="Shiryaev A."/>
            <person name="Soop K."/>
            <person name="Spirin V."/>
            <person name="Szebenyi C."/>
            <person name="Tomsovsky M."/>
            <person name="Tulloss R.E."/>
            <person name="Uehling J."/>
            <person name="Grigoriev I.V."/>
            <person name="Vagvolgyi C."/>
            <person name="Papp T."/>
            <person name="Martin F.M."/>
            <person name="Miettinen O."/>
            <person name="Hibbett D.S."/>
            <person name="Nagy L.G."/>
        </authorList>
    </citation>
    <scope>NUCLEOTIDE SEQUENCE [LARGE SCALE GENOMIC DNA]</scope>
    <source>
        <strain evidence="1 2">NL-1719</strain>
    </source>
</reference>
<protein>
    <submittedName>
        <fullName evidence="1">Uncharacterized protein</fullName>
    </submittedName>
</protein>
<organism evidence="1 2">
    <name type="scientific">Pluteus cervinus</name>
    <dbReference type="NCBI Taxonomy" id="181527"/>
    <lineage>
        <taxon>Eukaryota</taxon>
        <taxon>Fungi</taxon>
        <taxon>Dikarya</taxon>
        <taxon>Basidiomycota</taxon>
        <taxon>Agaricomycotina</taxon>
        <taxon>Agaricomycetes</taxon>
        <taxon>Agaricomycetidae</taxon>
        <taxon>Agaricales</taxon>
        <taxon>Pluteineae</taxon>
        <taxon>Pluteaceae</taxon>
        <taxon>Pluteus</taxon>
    </lineage>
</organism>
<name>A0ACD3A1B4_9AGAR</name>
<evidence type="ECO:0000313" key="2">
    <source>
        <dbReference type="Proteomes" id="UP000308600"/>
    </source>
</evidence>
<gene>
    <name evidence="1" type="ORF">BDN72DRAFT_905856</name>
</gene>